<gene>
    <name evidence="7" type="ORF">EKN94_04885</name>
</gene>
<evidence type="ECO:0000256" key="1">
    <source>
        <dbReference type="ARBA" id="ARBA00006272"/>
    </source>
</evidence>
<comment type="similarity">
    <text evidence="1 6">Belongs to the peptidase M42 family.</text>
</comment>
<dbReference type="GO" id="GO:0004177">
    <property type="term" value="F:aminopeptidase activity"/>
    <property type="evidence" value="ECO:0007669"/>
    <property type="project" value="UniProtKB-KW"/>
</dbReference>
<dbReference type="PANTHER" id="PTHR32481:SF0">
    <property type="entry name" value="AMINOPEPTIDASE YPDE-RELATED"/>
    <property type="match status" value="1"/>
</dbReference>
<dbReference type="InterPro" id="IPR051464">
    <property type="entry name" value="Peptidase_M42_aminopept"/>
</dbReference>
<accession>A0ABY0AXC7</accession>
<keyword evidence="3" id="KW-0645">Protease</keyword>
<evidence type="ECO:0000256" key="2">
    <source>
        <dbReference type="ARBA" id="ARBA00022438"/>
    </source>
</evidence>
<evidence type="ECO:0000256" key="3">
    <source>
        <dbReference type="ARBA" id="ARBA00022670"/>
    </source>
</evidence>
<sequence>MDYELLRALSEADAIAASEQEVRDILIAEAHKYHKEVQFDGLGSVLIRVNQSSGPKVMVCAHMDEVGFMVRSISREGAIDVLPIGNVRMMARTLQPVRITTRAGVKIPGLLDGDVKGDIVDNLRVDIGATSAQEVLDSGIDAGDRVTFDTPFQTLPHSRVMGKAFDDRLGCYLLIALLRELYQAPLDCELWLVASSSEEVGLRGGQTATRVIHPDIALVLDTACWSKNFDYSSANHRQIGAGPMLVLYDKTLIAPPKLTAFIEKVAYPLGIPLQKDMFSNGGTDGGAVHLSGTGVPTVVLGPPTRHGHCAASIADERDIHHTHQLLVALAACMNRETVAHLTDFRC</sequence>
<dbReference type="NCBIfam" id="NF007421">
    <property type="entry name" value="PRK09961.1"/>
    <property type="match status" value="1"/>
</dbReference>
<organism evidence="7 8">
    <name type="scientific">Enterobacter quasimori</name>
    <dbReference type="NCBI Taxonomy" id="2838947"/>
    <lineage>
        <taxon>Bacteria</taxon>
        <taxon>Pseudomonadati</taxon>
        <taxon>Pseudomonadota</taxon>
        <taxon>Gammaproteobacteria</taxon>
        <taxon>Enterobacterales</taxon>
        <taxon>Enterobacteriaceae</taxon>
        <taxon>Enterobacter</taxon>
    </lineage>
</organism>
<evidence type="ECO:0000313" key="8">
    <source>
        <dbReference type="Proteomes" id="UP000278241"/>
    </source>
</evidence>
<protein>
    <submittedName>
        <fullName evidence="7">Aminopeptidase</fullName>
    </submittedName>
</protein>
<dbReference type="PANTHER" id="PTHR32481">
    <property type="entry name" value="AMINOPEPTIDASE"/>
    <property type="match status" value="1"/>
</dbReference>
<dbReference type="EMBL" id="RXRX01000002">
    <property type="protein sequence ID" value="RTN26402.1"/>
    <property type="molecule type" value="Genomic_DNA"/>
</dbReference>
<keyword evidence="2 7" id="KW-0031">Aminopeptidase</keyword>
<evidence type="ECO:0000256" key="6">
    <source>
        <dbReference type="PIRNR" id="PIRNR001123"/>
    </source>
</evidence>
<dbReference type="RefSeq" id="WP_126544149.1">
    <property type="nucleotide sequence ID" value="NZ_RXRX01000002.1"/>
</dbReference>
<dbReference type="SUPFAM" id="SSF101821">
    <property type="entry name" value="Aminopeptidase/glucanase lid domain"/>
    <property type="match status" value="1"/>
</dbReference>
<reference evidence="7 8" key="1">
    <citation type="submission" date="2018-12" db="EMBL/GenBank/DDBJ databases">
        <title>The Batch Genome Submission of Enterobacter spp. strains.</title>
        <authorList>
            <person name="Wei L."/>
            <person name="Wu W."/>
            <person name="Lin J."/>
            <person name="Zhang X."/>
            <person name="Feng Y."/>
            <person name="Zong Z."/>
        </authorList>
    </citation>
    <scope>NUCLEOTIDE SEQUENCE [LARGE SCALE GENOMIC DNA]</scope>
    <source>
        <strain evidence="7 8">WCHEM090044</strain>
    </source>
</reference>
<keyword evidence="5" id="KW-0378">Hydrolase</keyword>
<keyword evidence="8" id="KW-1185">Reference proteome</keyword>
<dbReference type="Pfam" id="PF05343">
    <property type="entry name" value="Peptidase_M42"/>
    <property type="match status" value="1"/>
</dbReference>
<dbReference type="PIRSF" id="PIRSF001123">
    <property type="entry name" value="PepA_GA"/>
    <property type="match status" value="1"/>
</dbReference>
<dbReference type="InterPro" id="IPR008007">
    <property type="entry name" value="Peptidase_M42"/>
</dbReference>
<keyword evidence="4" id="KW-0479">Metal-binding</keyword>
<evidence type="ECO:0000256" key="5">
    <source>
        <dbReference type="ARBA" id="ARBA00022801"/>
    </source>
</evidence>
<dbReference type="Proteomes" id="UP000278241">
    <property type="component" value="Unassembled WGS sequence"/>
</dbReference>
<evidence type="ECO:0000313" key="7">
    <source>
        <dbReference type="EMBL" id="RTN26402.1"/>
    </source>
</evidence>
<dbReference type="Gene3D" id="3.40.630.10">
    <property type="entry name" value="Zn peptidases"/>
    <property type="match status" value="1"/>
</dbReference>
<comment type="caution">
    <text evidence="7">The sequence shown here is derived from an EMBL/GenBank/DDBJ whole genome shotgun (WGS) entry which is preliminary data.</text>
</comment>
<dbReference type="SUPFAM" id="SSF53187">
    <property type="entry name" value="Zn-dependent exopeptidases"/>
    <property type="match status" value="1"/>
</dbReference>
<proteinExistence type="inferred from homology"/>
<dbReference type="Gene3D" id="2.40.30.40">
    <property type="entry name" value="Peptidase M42, domain 2"/>
    <property type="match status" value="1"/>
</dbReference>
<name>A0ABY0AXC7_9ENTR</name>
<evidence type="ECO:0000256" key="4">
    <source>
        <dbReference type="ARBA" id="ARBA00022723"/>
    </source>
</evidence>
<dbReference type="InterPro" id="IPR023367">
    <property type="entry name" value="Peptidase_M42_dom2"/>
</dbReference>